<dbReference type="RefSeq" id="YP_009097838.1">
    <property type="nucleotide sequence ID" value="NC_025414.1"/>
</dbReference>
<feature type="transmembrane region" description="Helical" evidence="1">
    <location>
        <begin position="31"/>
        <end position="50"/>
    </location>
</feature>
<protein>
    <submittedName>
        <fullName evidence="2">Uncharacterized protein</fullName>
    </submittedName>
</protein>
<evidence type="ECO:0000313" key="3">
    <source>
        <dbReference type="Proteomes" id="UP000201263"/>
    </source>
</evidence>
<reference evidence="2 3" key="1">
    <citation type="submission" date="2014-07" db="EMBL/GenBank/DDBJ databases">
        <title>Complete Genome of Citrobacter freundii Myophage Miller.</title>
        <authorList>
            <person name="Hwang K."/>
            <person name="Luna A.J."/>
            <person name="Hernandez A.C."/>
            <person name="Everett G.F.K."/>
        </authorList>
    </citation>
    <scope>NUCLEOTIDE SEQUENCE [LARGE SCALE GENOMIC DNA]</scope>
</reference>
<accession>A0A076YK57</accession>
<keyword evidence="1" id="KW-0472">Membrane</keyword>
<gene>
    <name evidence="2" type="ORF">CPTMiller_00236</name>
</gene>
<name>A0A076YK57_9CAUD</name>
<keyword evidence="1" id="KW-0812">Transmembrane</keyword>
<dbReference type="EMBL" id="KM236237">
    <property type="protein sequence ID" value="AIK68172.1"/>
    <property type="molecule type" value="Genomic_DNA"/>
</dbReference>
<keyword evidence="3" id="KW-1185">Reference proteome</keyword>
<sequence length="55" mass="6080">MNDRVLAVLVFLLGYRVEVMGGVMAMKNDLTAIWVVALGVMFTFLSFAIVNEANE</sequence>
<dbReference type="GeneID" id="22113708"/>
<proteinExistence type="predicted"/>
<evidence type="ECO:0000256" key="1">
    <source>
        <dbReference type="SAM" id="Phobius"/>
    </source>
</evidence>
<organism evidence="2 3">
    <name type="scientific">Citrobacter phage Miller</name>
    <dbReference type="NCBI Taxonomy" id="1527524"/>
    <lineage>
        <taxon>Viruses</taxon>
        <taxon>Duplodnaviria</taxon>
        <taxon>Heunggongvirae</taxon>
        <taxon>Uroviricota</taxon>
        <taxon>Caudoviricetes</taxon>
        <taxon>Pantevenvirales</taxon>
        <taxon>Straboviridae</taxon>
        <taxon>Pseudotevenvirus</taxon>
        <taxon>Pseudotevenvirus miller</taxon>
    </lineage>
</organism>
<evidence type="ECO:0000313" key="2">
    <source>
        <dbReference type="EMBL" id="AIK68172.1"/>
    </source>
</evidence>
<keyword evidence="1" id="KW-1133">Transmembrane helix</keyword>
<dbReference type="KEGG" id="vg:22113708"/>
<dbReference type="Proteomes" id="UP000201263">
    <property type="component" value="Segment"/>
</dbReference>